<organism evidence="8 9">
    <name type="scientific">Desulfosporosinus orientis (strain ATCC 19365 / DSM 765 / NCIMB 8382 / VKM B-1628 / Singapore I)</name>
    <name type="common">Desulfotomaculum orientis</name>
    <dbReference type="NCBI Taxonomy" id="768706"/>
    <lineage>
        <taxon>Bacteria</taxon>
        <taxon>Bacillati</taxon>
        <taxon>Bacillota</taxon>
        <taxon>Clostridia</taxon>
        <taxon>Eubacteriales</taxon>
        <taxon>Desulfitobacteriaceae</taxon>
        <taxon>Desulfosporosinus</taxon>
    </lineage>
</organism>
<feature type="domain" description="RecX first three-helical" evidence="7">
    <location>
        <begin position="10"/>
        <end position="49"/>
    </location>
</feature>
<comment type="function">
    <text evidence="5">Modulates RecA activity.</text>
</comment>
<evidence type="ECO:0000259" key="6">
    <source>
        <dbReference type="Pfam" id="PF02631"/>
    </source>
</evidence>
<evidence type="ECO:0000313" key="9">
    <source>
        <dbReference type="Proteomes" id="UP000006346"/>
    </source>
</evidence>
<dbReference type="EMBL" id="CP003108">
    <property type="protein sequence ID" value="AET68970.1"/>
    <property type="molecule type" value="Genomic_DNA"/>
</dbReference>
<gene>
    <name evidence="5" type="primary">recX</name>
    <name evidence="8" type="ordered locus">Desor_3481</name>
</gene>
<dbReference type="GO" id="GO:0006282">
    <property type="term" value="P:regulation of DNA repair"/>
    <property type="evidence" value="ECO:0007669"/>
    <property type="project" value="UniProtKB-UniRule"/>
</dbReference>
<dbReference type="STRING" id="768706.Desor_3481"/>
<dbReference type="Pfam" id="PF21982">
    <property type="entry name" value="RecX_HTH1"/>
    <property type="match status" value="1"/>
</dbReference>
<dbReference type="eggNOG" id="COG2137">
    <property type="taxonomic scope" value="Bacteria"/>
</dbReference>
<dbReference type="KEGG" id="dor:Desor_3481"/>
<evidence type="ECO:0000259" key="7">
    <source>
        <dbReference type="Pfam" id="PF21982"/>
    </source>
</evidence>
<protein>
    <recommendedName>
        <fullName evidence="3 5">Regulatory protein RecX</fullName>
    </recommendedName>
</protein>
<dbReference type="PANTHER" id="PTHR33602">
    <property type="entry name" value="REGULATORY PROTEIN RECX FAMILY PROTEIN"/>
    <property type="match status" value="1"/>
</dbReference>
<accession>G7WGV6</accession>
<dbReference type="Gene3D" id="1.10.10.10">
    <property type="entry name" value="Winged helix-like DNA-binding domain superfamily/Winged helix DNA-binding domain"/>
    <property type="match status" value="3"/>
</dbReference>
<dbReference type="InterPro" id="IPR053926">
    <property type="entry name" value="RecX_HTH_1st"/>
</dbReference>
<feature type="domain" description="RecX second three-helical" evidence="6">
    <location>
        <begin position="56"/>
        <end position="95"/>
    </location>
</feature>
<dbReference type="PANTHER" id="PTHR33602:SF1">
    <property type="entry name" value="REGULATORY PROTEIN RECX FAMILY PROTEIN"/>
    <property type="match status" value="1"/>
</dbReference>
<dbReference type="InterPro" id="IPR053924">
    <property type="entry name" value="RecX_HTH_2nd"/>
</dbReference>
<reference evidence="8 9" key="2">
    <citation type="journal article" date="2012" name="J. Bacteriol.">
        <title>Complete genome sequences of Desulfosporosinus orientis DSM765T, Desulfosporosinus youngiae DSM17734T, Desulfosporosinus meridiei DSM13257T, and Desulfosporosinus acidiphilus DSM22704T.</title>
        <authorList>
            <person name="Pester M."/>
            <person name="Brambilla E."/>
            <person name="Alazard D."/>
            <person name="Rattei T."/>
            <person name="Weinmaier T."/>
            <person name="Han J."/>
            <person name="Lucas S."/>
            <person name="Lapidus A."/>
            <person name="Cheng J.F."/>
            <person name="Goodwin L."/>
            <person name="Pitluck S."/>
            <person name="Peters L."/>
            <person name="Ovchinnikova G."/>
            <person name="Teshima H."/>
            <person name="Detter J.C."/>
            <person name="Han C.S."/>
            <person name="Tapia R."/>
            <person name="Land M.L."/>
            <person name="Hauser L."/>
            <person name="Kyrpides N.C."/>
            <person name="Ivanova N.N."/>
            <person name="Pagani I."/>
            <person name="Huntmann M."/>
            <person name="Wei C.L."/>
            <person name="Davenport K.W."/>
            <person name="Daligault H."/>
            <person name="Chain P.S."/>
            <person name="Chen A."/>
            <person name="Mavromatis K."/>
            <person name="Markowitz V."/>
            <person name="Szeto E."/>
            <person name="Mikhailova N."/>
            <person name="Pati A."/>
            <person name="Wagner M."/>
            <person name="Woyke T."/>
            <person name="Ollivier B."/>
            <person name="Klenk H.P."/>
            <person name="Spring S."/>
            <person name="Loy A."/>
        </authorList>
    </citation>
    <scope>NUCLEOTIDE SEQUENCE [LARGE SCALE GENOMIC DNA]</scope>
    <source>
        <strain evidence="9">ATCC 19365 / DSM 765 / NCIMB 8382 / VKM B-1628</strain>
    </source>
</reference>
<dbReference type="HAMAP" id="MF_01114">
    <property type="entry name" value="RecX"/>
    <property type="match status" value="1"/>
</dbReference>
<reference evidence="9" key="1">
    <citation type="submission" date="2011-11" db="EMBL/GenBank/DDBJ databases">
        <title>Complete sequence of Desulfosporosinus orientis DSM 765.</title>
        <authorList>
            <person name="Lucas S."/>
            <person name="Han J."/>
            <person name="Lapidus A."/>
            <person name="Cheng J.-F."/>
            <person name="Goodwin L."/>
            <person name="Pitluck S."/>
            <person name="Peters L."/>
            <person name="Ovchinnikova G."/>
            <person name="Teshima H."/>
            <person name="Detter J.C."/>
            <person name="Han C."/>
            <person name="Tapia R."/>
            <person name="Land M."/>
            <person name="Hauser L."/>
            <person name="Kyrpides N."/>
            <person name="Ivanova N."/>
            <person name="Pagani I."/>
            <person name="Pester M."/>
            <person name="Spring S."/>
            <person name="Ollivier B."/>
            <person name="Rattei T."/>
            <person name="Klenk H.-P."/>
            <person name="Wagner M."/>
            <person name="Loy A."/>
            <person name="Woyke T."/>
        </authorList>
    </citation>
    <scope>NUCLEOTIDE SEQUENCE [LARGE SCALE GENOMIC DNA]</scope>
    <source>
        <strain evidence="9">ATCC 19365 / DSM 765 / NCIMB 8382 / VKM B-1628</strain>
    </source>
</reference>
<dbReference type="PATRIC" id="fig|768706.3.peg.3508"/>
<evidence type="ECO:0000256" key="2">
    <source>
        <dbReference type="ARBA" id="ARBA00009695"/>
    </source>
</evidence>
<evidence type="ECO:0000313" key="8">
    <source>
        <dbReference type="EMBL" id="AET68970.1"/>
    </source>
</evidence>
<dbReference type="Proteomes" id="UP000006346">
    <property type="component" value="Chromosome"/>
</dbReference>
<dbReference type="Pfam" id="PF02631">
    <property type="entry name" value="RecX_HTH2"/>
    <property type="match status" value="1"/>
</dbReference>
<comment type="similarity">
    <text evidence="2 5">Belongs to the RecX family.</text>
</comment>
<evidence type="ECO:0000256" key="1">
    <source>
        <dbReference type="ARBA" id="ARBA00004496"/>
    </source>
</evidence>
<evidence type="ECO:0000256" key="3">
    <source>
        <dbReference type="ARBA" id="ARBA00018111"/>
    </source>
</evidence>
<dbReference type="GO" id="GO:0005737">
    <property type="term" value="C:cytoplasm"/>
    <property type="evidence" value="ECO:0007669"/>
    <property type="project" value="UniProtKB-SubCell"/>
</dbReference>
<comment type="subcellular location">
    <subcellularLocation>
        <location evidence="1 5">Cytoplasm</location>
    </subcellularLocation>
</comment>
<proteinExistence type="inferred from homology"/>
<keyword evidence="4 5" id="KW-0963">Cytoplasm</keyword>
<evidence type="ECO:0000256" key="5">
    <source>
        <dbReference type="HAMAP-Rule" id="MF_01114"/>
    </source>
</evidence>
<dbReference type="HOGENOM" id="CLU_066607_3_3_9"/>
<dbReference type="InterPro" id="IPR036388">
    <property type="entry name" value="WH-like_DNA-bd_sf"/>
</dbReference>
<dbReference type="AlphaFoldDB" id="G7WGV6"/>
<keyword evidence="9" id="KW-1185">Reference proteome</keyword>
<dbReference type="InterPro" id="IPR003783">
    <property type="entry name" value="Regulatory_RecX"/>
</dbReference>
<name>G7WGV6_DESOD</name>
<evidence type="ECO:0000256" key="4">
    <source>
        <dbReference type="ARBA" id="ARBA00022490"/>
    </source>
</evidence>
<sequence>MRNSKPRRSAKEAALDCLSRRALTYYELETRLKNKGYNDGEINPVLEKLLEWGYLNDQELTLAYAKSRLKRFSRRRVQQDLLNRGLAPELIDQALKEVYSSADEYQQCLAFAEQWWLQEEKSWEHKNSSEKTRPKIPRELWIKQKIFRKLSQRGYSSEMVRSVLAEIHEDGDEDDGNLEDV</sequence>